<protein>
    <recommendedName>
        <fullName evidence="2">DUF5689 domain-containing protein</fullName>
    </recommendedName>
</protein>
<accession>H1DG32</accession>
<dbReference type="STRING" id="742817.HMPREF9449_01218"/>
<dbReference type="HOGENOM" id="CLU_047955_0_0_10"/>
<feature type="region of interest" description="Disordered" evidence="1">
    <location>
        <begin position="439"/>
        <end position="458"/>
    </location>
</feature>
<dbReference type="InterPro" id="IPR043744">
    <property type="entry name" value="DUF5689"/>
</dbReference>
<dbReference type="PROSITE" id="PS51257">
    <property type="entry name" value="PROKAR_LIPOPROTEIN"/>
    <property type="match status" value="1"/>
</dbReference>
<keyword evidence="4" id="KW-1185">Reference proteome</keyword>
<dbReference type="Pfam" id="PF18942">
    <property type="entry name" value="DUF5689"/>
    <property type="match status" value="1"/>
</dbReference>
<sequence>MKTLQRILYLFLLTLAIVACERDYDMPPLNEPKYEGADANITIAALKKDYAAATQDNPITIEEELVVKAIVSANDESGNIFKQIFVQDSTGGIPISVDQNSVYTTYRVGQEVFVDLKGMCVSAYGGQLQLGYPGAYLYRTPWEDFVAHVFLNGWPDETKLVPVQANDISKLNEHVERLTYTLVQLNGVSFTNGGKGTFAPTTGYGTQVLKDAQGNAIDVRTSNYADFASDKLPEGTGTITGILGRFNDSWQLTVRTRDDIGSFEGEGQQPPVGEETVIFMETFGEGYYPSGNRPKIADFTDFDMKSPITYSDASGNADIRSMSGGNGAHVWFPANKDAYLTISGINTTGHQRIVLSYEVAANLYSAGEAMDLNAMTVKCNGTALDVPSIPVSNANGDNGKFYSIEIDNLPIAENVTIEFFASAGQNTLGLRLDNIKLTADPQEGGGGDGPIVPDPLKK</sequence>
<dbReference type="Proteomes" id="UP000004892">
    <property type="component" value="Unassembled WGS sequence"/>
</dbReference>
<evidence type="ECO:0000313" key="3">
    <source>
        <dbReference type="EMBL" id="EHP48855.1"/>
    </source>
</evidence>
<evidence type="ECO:0000256" key="1">
    <source>
        <dbReference type="SAM" id="MobiDB-lite"/>
    </source>
</evidence>
<reference evidence="3 4" key="1">
    <citation type="submission" date="2012-01" db="EMBL/GenBank/DDBJ databases">
        <title>The Genome Sequence of Odoribacter laneus YIT 12061.</title>
        <authorList>
            <consortium name="The Broad Institute Genome Sequencing Platform"/>
            <person name="Earl A."/>
            <person name="Ward D."/>
            <person name="Feldgarden M."/>
            <person name="Gevers D."/>
            <person name="Morotomi M."/>
            <person name="Young S.K."/>
            <person name="Zeng Q."/>
            <person name="Gargeya S."/>
            <person name="Fitzgerald M."/>
            <person name="Haas B."/>
            <person name="Abouelleil A."/>
            <person name="Alvarado L."/>
            <person name="Arachchi H.M."/>
            <person name="Berlin A."/>
            <person name="Chapman S.B."/>
            <person name="Gearin G."/>
            <person name="Goldberg J."/>
            <person name="Griggs A."/>
            <person name="Gujja S."/>
            <person name="Hansen M."/>
            <person name="Heiman D."/>
            <person name="Howarth C."/>
            <person name="Larimer J."/>
            <person name="Lui A."/>
            <person name="MacDonald P.J.P."/>
            <person name="McCowen C."/>
            <person name="Montmayeur A."/>
            <person name="Murphy C."/>
            <person name="Neiman D."/>
            <person name="Pearson M."/>
            <person name="Priest M."/>
            <person name="Roberts A."/>
            <person name="Saif S."/>
            <person name="Shea T."/>
            <person name="Sisk P."/>
            <person name="Stolte C."/>
            <person name="Sykes S."/>
            <person name="Wortman J."/>
            <person name="Nusbaum C."/>
            <person name="Birren B."/>
        </authorList>
    </citation>
    <scope>NUCLEOTIDE SEQUENCE [LARGE SCALE GENOMIC DNA]</scope>
    <source>
        <strain evidence="3 4">YIT 12061</strain>
    </source>
</reference>
<proteinExistence type="predicted"/>
<dbReference type="eggNOG" id="COG4085">
    <property type="taxonomic scope" value="Bacteria"/>
</dbReference>
<comment type="caution">
    <text evidence="3">The sequence shown here is derived from an EMBL/GenBank/DDBJ whole genome shotgun (WGS) entry which is preliminary data.</text>
</comment>
<gene>
    <name evidence="3" type="ORF">HMPREF9449_01218</name>
</gene>
<dbReference type="EMBL" id="ADMC01000017">
    <property type="protein sequence ID" value="EHP48855.1"/>
    <property type="molecule type" value="Genomic_DNA"/>
</dbReference>
<dbReference type="AlphaFoldDB" id="H1DG32"/>
<evidence type="ECO:0000313" key="4">
    <source>
        <dbReference type="Proteomes" id="UP000004892"/>
    </source>
</evidence>
<organism evidence="3 4">
    <name type="scientific">Odoribacter laneus YIT 12061</name>
    <dbReference type="NCBI Taxonomy" id="742817"/>
    <lineage>
        <taxon>Bacteria</taxon>
        <taxon>Pseudomonadati</taxon>
        <taxon>Bacteroidota</taxon>
        <taxon>Bacteroidia</taxon>
        <taxon>Bacteroidales</taxon>
        <taxon>Odoribacteraceae</taxon>
        <taxon>Odoribacter</taxon>
    </lineage>
</organism>
<feature type="domain" description="DUF5689" evidence="2">
    <location>
        <begin position="39"/>
        <end position="260"/>
    </location>
</feature>
<name>H1DG32_9BACT</name>
<dbReference type="PATRIC" id="fig|742817.3.peg.1294"/>
<evidence type="ECO:0000259" key="2">
    <source>
        <dbReference type="Pfam" id="PF18942"/>
    </source>
</evidence>
<dbReference type="RefSeq" id="WP_009136366.1">
    <property type="nucleotide sequence ID" value="NZ_JH594596.1"/>
</dbReference>
<dbReference type="GeneID" id="98068801"/>